<evidence type="ECO:0000313" key="13">
    <source>
        <dbReference type="EMBL" id="MVN20716.1"/>
    </source>
</evidence>
<feature type="signal peptide" evidence="11">
    <location>
        <begin position="1"/>
        <end position="23"/>
    </location>
</feature>
<evidence type="ECO:0000256" key="2">
    <source>
        <dbReference type="ARBA" id="ARBA00022448"/>
    </source>
</evidence>
<keyword evidence="14" id="KW-1185">Reference proteome</keyword>
<dbReference type="InterPro" id="IPR028974">
    <property type="entry name" value="TSP_type-3_rpt"/>
</dbReference>
<dbReference type="CDD" id="cd07185">
    <property type="entry name" value="OmpA_C-like"/>
    <property type="match status" value="1"/>
</dbReference>
<keyword evidence="11" id="KW-0732">Signal</keyword>
<dbReference type="PROSITE" id="PS51123">
    <property type="entry name" value="OMPA_2"/>
    <property type="match status" value="1"/>
</dbReference>
<dbReference type="InterPro" id="IPR006665">
    <property type="entry name" value="OmpA-like"/>
</dbReference>
<keyword evidence="3" id="KW-1134">Transmembrane beta strand</keyword>
<dbReference type="InterPro" id="IPR006664">
    <property type="entry name" value="OMP_bac"/>
</dbReference>
<dbReference type="EMBL" id="WPIK01000003">
    <property type="protein sequence ID" value="MVN20716.1"/>
    <property type="molecule type" value="Genomic_DNA"/>
</dbReference>
<dbReference type="GO" id="GO:0046930">
    <property type="term" value="C:pore complex"/>
    <property type="evidence" value="ECO:0007669"/>
    <property type="project" value="UniProtKB-KW"/>
</dbReference>
<evidence type="ECO:0000256" key="3">
    <source>
        <dbReference type="ARBA" id="ARBA00022452"/>
    </source>
</evidence>
<feature type="chain" id="PRO_5029443405" evidence="11">
    <location>
        <begin position="24"/>
        <end position="448"/>
    </location>
</feature>
<feature type="domain" description="OmpA-like" evidence="12">
    <location>
        <begin position="335"/>
        <end position="448"/>
    </location>
</feature>
<sequence>MKLKITKLALTLSAVGLSTTLFAQDMKSDTANRFDKKSFRTWSIGLNGGMLTHFTPFNNASNGDFRTPEETWGYGGYIKKQILPSFGIQADFLAGKVRGYQANALPSPTVAQNNSSFTTNIEWSAALNANLTIANLSLNHKRSALSPYVTAGAGYMSSSPNVQGAIPNGASGAYQQNWFVPVGAGLKFGLSKTINIDLGYSVYFMKTPTFDGVRGGANDRFSYAHAGLEFSLGRKKSSQLANYSPIAALREESAAESAELKNMLSTSEQKRLADEQAQQQLQQQYAKDLGDDDADGVANKFDKCPGTPAGTAVDGSGCALPANKPDVKVFVTEEDKKVVRDAIANLEFDLGKSTLRAHSFPSLDRVANLLINKNFSLKLAGHTDNTGSAELNMRLSKDRAEAVKEYLVSKGANASRIEATGYGQTQPIASNKTAAGRQQNRRVEFTLF</sequence>
<dbReference type="Proteomes" id="UP000462014">
    <property type="component" value="Unassembled WGS sequence"/>
</dbReference>
<dbReference type="AlphaFoldDB" id="A0A7K1STR6"/>
<dbReference type="PANTHER" id="PTHR30329:SF21">
    <property type="entry name" value="LIPOPROTEIN YIAD-RELATED"/>
    <property type="match status" value="1"/>
</dbReference>
<keyword evidence="7 9" id="KW-0472">Membrane</keyword>
<dbReference type="GO" id="GO:0005509">
    <property type="term" value="F:calcium ion binding"/>
    <property type="evidence" value="ECO:0007669"/>
    <property type="project" value="InterPro"/>
</dbReference>
<dbReference type="SUPFAM" id="SSF103088">
    <property type="entry name" value="OmpA-like"/>
    <property type="match status" value="1"/>
</dbReference>
<keyword evidence="5" id="KW-0406">Ion transport</keyword>
<dbReference type="GO" id="GO:0009279">
    <property type="term" value="C:cell outer membrane"/>
    <property type="evidence" value="ECO:0007669"/>
    <property type="project" value="UniProtKB-SubCell"/>
</dbReference>
<name>A0A7K1STR6_9SPHI</name>
<dbReference type="PRINTS" id="PR01021">
    <property type="entry name" value="OMPADOMAIN"/>
</dbReference>
<dbReference type="GO" id="GO:0015288">
    <property type="term" value="F:porin activity"/>
    <property type="evidence" value="ECO:0007669"/>
    <property type="project" value="UniProtKB-KW"/>
</dbReference>
<evidence type="ECO:0000256" key="6">
    <source>
        <dbReference type="ARBA" id="ARBA00023114"/>
    </source>
</evidence>
<comment type="subcellular location">
    <subcellularLocation>
        <location evidence="1">Cell outer membrane</location>
        <topology evidence="1">Multi-pass membrane protein</topology>
    </subcellularLocation>
</comment>
<keyword evidence="6" id="KW-0626">Porin</keyword>
<dbReference type="InterPro" id="IPR036737">
    <property type="entry name" value="OmpA-like_sf"/>
</dbReference>
<dbReference type="InterPro" id="IPR011250">
    <property type="entry name" value="OMP/PagP_B-barrel"/>
</dbReference>
<evidence type="ECO:0000256" key="9">
    <source>
        <dbReference type="PROSITE-ProRule" id="PRU00473"/>
    </source>
</evidence>
<evidence type="ECO:0000313" key="14">
    <source>
        <dbReference type="Proteomes" id="UP000462014"/>
    </source>
</evidence>
<accession>A0A7K1STR6</accession>
<evidence type="ECO:0000256" key="11">
    <source>
        <dbReference type="SAM" id="SignalP"/>
    </source>
</evidence>
<evidence type="ECO:0000256" key="5">
    <source>
        <dbReference type="ARBA" id="ARBA00023065"/>
    </source>
</evidence>
<keyword evidence="4" id="KW-0812">Transmembrane</keyword>
<evidence type="ECO:0000256" key="10">
    <source>
        <dbReference type="SAM" id="MobiDB-lite"/>
    </source>
</evidence>
<evidence type="ECO:0000256" key="1">
    <source>
        <dbReference type="ARBA" id="ARBA00004571"/>
    </source>
</evidence>
<feature type="region of interest" description="Disordered" evidence="10">
    <location>
        <begin position="285"/>
        <end position="306"/>
    </location>
</feature>
<dbReference type="SUPFAM" id="SSF103647">
    <property type="entry name" value="TSP type-3 repeat"/>
    <property type="match status" value="1"/>
</dbReference>
<dbReference type="Pfam" id="PF00691">
    <property type="entry name" value="OmpA"/>
    <property type="match status" value="1"/>
</dbReference>
<proteinExistence type="predicted"/>
<gene>
    <name evidence="13" type="ORF">GO621_04105</name>
</gene>
<organism evidence="13 14">
    <name type="scientific">Mucilaginibacter arboris</name>
    <dbReference type="NCBI Taxonomy" id="2682090"/>
    <lineage>
        <taxon>Bacteria</taxon>
        <taxon>Pseudomonadati</taxon>
        <taxon>Bacteroidota</taxon>
        <taxon>Sphingobacteriia</taxon>
        <taxon>Sphingobacteriales</taxon>
        <taxon>Sphingobacteriaceae</taxon>
        <taxon>Mucilaginibacter</taxon>
    </lineage>
</organism>
<comment type="caution">
    <text evidence="13">The sequence shown here is derived from an EMBL/GenBank/DDBJ whole genome shotgun (WGS) entry which is preliminary data.</text>
</comment>
<dbReference type="PANTHER" id="PTHR30329">
    <property type="entry name" value="STATOR ELEMENT OF FLAGELLAR MOTOR COMPLEX"/>
    <property type="match status" value="1"/>
</dbReference>
<evidence type="ECO:0000259" key="12">
    <source>
        <dbReference type="PROSITE" id="PS51123"/>
    </source>
</evidence>
<dbReference type="Gene3D" id="2.40.160.20">
    <property type="match status" value="1"/>
</dbReference>
<evidence type="ECO:0000256" key="4">
    <source>
        <dbReference type="ARBA" id="ARBA00022692"/>
    </source>
</evidence>
<dbReference type="Gene3D" id="3.30.1330.60">
    <property type="entry name" value="OmpA-like domain"/>
    <property type="match status" value="1"/>
</dbReference>
<dbReference type="SUPFAM" id="SSF56925">
    <property type="entry name" value="OMPA-like"/>
    <property type="match status" value="1"/>
</dbReference>
<dbReference type="InterPro" id="IPR050330">
    <property type="entry name" value="Bact_OuterMem_StrucFunc"/>
</dbReference>
<reference evidence="13 14" key="1">
    <citation type="submission" date="2019-12" db="EMBL/GenBank/DDBJ databases">
        <title>Mucilaginibacter sp. HMF7410 genome sequencing and assembly.</title>
        <authorList>
            <person name="Kang H."/>
            <person name="Cha I."/>
            <person name="Kim H."/>
            <person name="Joh K."/>
        </authorList>
    </citation>
    <scope>NUCLEOTIDE SEQUENCE [LARGE SCALE GENOMIC DNA]</scope>
    <source>
        <strain evidence="13 14">HMF7410</strain>
    </source>
</reference>
<dbReference type="GO" id="GO:0006811">
    <property type="term" value="P:monoatomic ion transport"/>
    <property type="evidence" value="ECO:0007669"/>
    <property type="project" value="UniProtKB-KW"/>
</dbReference>
<evidence type="ECO:0000256" key="7">
    <source>
        <dbReference type="ARBA" id="ARBA00023136"/>
    </source>
</evidence>
<protein>
    <submittedName>
        <fullName evidence="13">OmpA family protein</fullName>
    </submittedName>
</protein>
<keyword evidence="8" id="KW-0998">Cell outer membrane</keyword>
<keyword evidence="2" id="KW-0813">Transport</keyword>
<evidence type="ECO:0000256" key="8">
    <source>
        <dbReference type="ARBA" id="ARBA00023237"/>
    </source>
</evidence>